<dbReference type="RefSeq" id="WP_126630013.1">
    <property type="nucleotide sequence ID" value="NZ_BIFT01000002.1"/>
</dbReference>
<dbReference type="AlphaFoldDB" id="A0A402BEJ7"/>
<feature type="domain" description="D-apionate lactonase C-terminal" evidence="3">
    <location>
        <begin position="567"/>
        <end position="650"/>
    </location>
</feature>
<accession>A0A402BEJ7</accession>
<protein>
    <submittedName>
        <fullName evidence="4">Uncharacterized protein</fullName>
    </submittedName>
</protein>
<evidence type="ECO:0000313" key="5">
    <source>
        <dbReference type="Proteomes" id="UP000287171"/>
    </source>
</evidence>
<dbReference type="EMBL" id="BIFT01000002">
    <property type="protein sequence ID" value="GCE29818.1"/>
    <property type="molecule type" value="Genomic_DNA"/>
</dbReference>
<gene>
    <name evidence="4" type="ORF">KDA_53020</name>
</gene>
<proteinExistence type="predicted"/>
<name>A0A402BEJ7_9CHLR</name>
<dbReference type="Pfam" id="PF25838">
    <property type="entry name" value="Apionate_lact_M"/>
    <property type="match status" value="1"/>
</dbReference>
<dbReference type="Pfam" id="PF25837">
    <property type="entry name" value="Apionate_lact_N"/>
    <property type="match status" value="1"/>
</dbReference>
<evidence type="ECO:0000259" key="2">
    <source>
        <dbReference type="Pfam" id="PF25838"/>
    </source>
</evidence>
<dbReference type="OrthoDB" id="931854at2"/>
<feature type="domain" description="D-apionate lactonase TIM barrel" evidence="2">
    <location>
        <begin position="269"/>
        <end position="552"/>
    </location>
</feature>
<dbReference type="InterPro" id="IPR058789">
    <property type="entry name" value="ApnL_C"/>
</dbReference>
<keyword evidence="5" id="KW-1185">Reference proteome</keyword>
<feature type="domain" description="D-apionate lactonase N-terminal" evidence="1">
    <location>
        <begin position="10"/>
        <end position="235"/>
    </location>
</feature>
<dbReference type="Proteomes" id="UP000287171">
    <property type="component" value="Unassembled WGS sequence"/>
</dbReference>
<dbReference type="InterPro" id="IPR058787">
    <property type="entry name" value="ApnL_M"/>
</dbReference>
<dbReference type="InterPro" id="IPR058788">
    <property type="entry name" value="ApnL_N"/>
</dbReference>
<reference evidence="5" key="1">
    <citation type="submission" date="2018-12" db="EMBL/GenBank/DDBJ databases">
        <title>Tengunoibacter tsumagoiensis gen. nov., sp. nov., Dictyobacter kobayashii sp. nov., D. alpinus sp. nov., and D. joshuensis sp. nov. and description of Dictyobacteraceae fam. nov. within the order Ktedonobacterales isolated from Tengu-no-mugimeshi.</title>
        <authorList>
            <person name="Wang C.M."/>
            <person name="Zheng Y."/>
            <person name="Sakai Y."/>
            <person name="Toyoda A."/>
            <person name="Minakuchi Y."/>
            <person name="Abe K."/>
            <person name="Yokota A."/>
            <person name="Yabe S."/>
        </authorList>
    </citation>
    <scope>NUCLEOTIDE SEQUENCE [LARGE SCALE GENOMIC DNA]</scope>
    <source>
        <strain evidence="5">Uno16</strain>
    </source>
</reference>
<evidence type="ECO:0000313" key="4">
    <source>
        <dbReference type="EMBL" id="GCE29818.1"/>
    </source>
</evidence>
<dbReference type="Pfam" id="PF25839">
    <property type="entry name" value="Apionate_lact_C"/>
    <property type="match status" value="1"/>
</dbReference>
<evidence type="ECO:0000259" key="3">
    <source>
        <dbReference type="Pfam" id="PF25839"/>
    </source>
</evidence>
<organism evidence="4 5">
    <name type="scientific">Dictyobacter alpinus</name>
    <dbReference type="NCBI Taxonomy" id="2014873"/>
    <lineage>
        <taxon>Bacteria</taxon>
        <taxon>Bacillati</taxon>
        <taxon>Chloroflexota</taxon>
        <taxon>Ktedonobacteria</taxon>
        <taxon>Ktedonobacterales</taxon>
        <taxon>Dictyobacteraceae</taxon>
        <taxon>Dictyobacter</taxon>
    </lineage>
</organism>
<comment type="caution">
    <text evidence="4">The sequence shown here is derived from an EMBL/GenBank/DDBJ whole genome shotgun (WGS) entry which is preliminary data.</text>
</comment>
<sequence>MGAVESWVIRTGSSQPPPVCRQLHAGPLIVTLEEGALRSLRLHSQEVLRGLYVAVRDHNWSTITPRFLSYEVDEDEDAFQVRFSAEYTGAEVDFVGHGTINGSRAGEITFTFDGWARRTFRKNRIGFCILHPMELAGTALEVETPTQTLHSVFPEHIAPHQPFKDIVAMRYVCSPAQADGPAIKMELRFDGELFEMEDQRNWTDASYKTYCTPLHLPYPVELAAGEHVTQSITLRPLSYPTLQAGQTFHPTEQLNVKVSTESAGALPALGFGLAQHAVALSPAEIDYLRALRPAYLWLELNLARPDWEETLSRAWNDTSLLQTELELSVVCDAEGQELNLLFSKLGDQRIAIVRLCCFERSTHVTTRAMLEQARVLRSIMGLDMQLGAGSRANFAEFNRADLPLDLAKLANYPINPQVHAFDNLSLVETLQAQAVTVSNAQRIAPGLPLSVGPVTLKPRFNAAAIAPENPQKQNSILASVDPRQRSLFGAGWTVGSLHHLTGTGAHWLTYYETIGWRGLLEQEQDTQPRDYFPSVPGALFPLYHVFADVAEFHHGDLLAVELSNAVAVEALALRQERRVLCLVANLTQARQSILLTLPNITQVFGRVLDETTAQEAMYAPAHFRQSKWPLESDQPGQFTIDLLPYAILRVEGMVEDKE</sequence>
<evidence type="ECO:0000259" key="1">
    <source>
        <dbReference type="Pfam" id="PF25837"/>
    </source>
</evidence>